<evidence type="ECO:0000313" key="2">
    <source>
        <dbReference type="EMBL" id="KAK1410326.1"/>
    </source>
</evidence>
<keyword evidence="1" id="KW-0472">Membrane</keyword>
<gene>
    <name evidence="2" type="ORF">QVD17_36861</name>
</gene>
<sequence length="100" mass="11855">MNQYRFLYSSQMPFFIILNCHFVMVVVNYYNIVRSVSNAGSIMNEHQLKMTRIWFDFAYDVCYILHDFTVNCQLGLETSGKSQLLFNQDLYFGMAWHGID</sequence>
<comment type="caution">
    <text evidence="2">The sequence shown here is derived from an EMBL/GenBank/DDBJ whole genome shotgun (WGS) entry which is preliminary data.</text>
</comment>
<evidence type="ECO:0000313" key="3">
    <source>
        <dbReference type="Proteomes" id="UP001229421"/>
    </source>
</evidence>
<dbReference type="EMBL" id="JAUHHV010000010">
    <property type="protein sequence ID" value="KAK1410326.1"/>
    <property type="molecule type" value="Genomic_DNA"/>
</dbReference>
<evidence type="ECO:0000256" key="1">
    <source>
        <dbReference type="SAM" id="Phobius"/>
    </source>
</evidence>
<keyword evidence="1" id="KW-1133">Transmembrane helix</keyword>
<feature type="transmembrane region" description="Helical" evidence="1">
    <location>
        <begin position="12"/>
        <end position="33"/>
    </location>
</feature>
<dbReference type="AlphaFoldDB" id="A0AAD8NJB8"/>
<dbReference type="Proteomes" id="UP001229421">
    <property type="component" value="Unassembled WGS sequence"/>
</dbReference>
<protein>
    <submittedName>
        <fullName evidence="2">Uncharacterized protein</fullName>
    </submittedName>
</protein>
<name>A0AAD8NJB8_TARER</name>
<proteinExistence type="predicted"/>
<keyword evidence="1" id="KW-0812">Transmembrane</keyword>
<keyword evidence="3" id="KW-1185">Reference proteome</keyword>
<accession>A0AAD8NJB8</accession>
<organism evidence="2 3">
    <name type="scientific">Tagetes erecta</name>
    <name type="common">African marigold</name>
    <dbReference type="NCBI Taxonomy" id="13708"/>
    <lineage>
        <taxon>Eukaryota</taxon>
        <taxon>Viridiplantae</taxon>
        <taxon>Streptophyta</taxon>
        <taxon>Embryophyta</taxon>
        <taxon>Tracheophyta</taxon>
        <taxon>Spermatophyta</taxon>
        <taxon>Magnoliopsida</taxon>
        <taxon>eudicotyledons</taxon>
        <taxon>Gunneridae</taxon>
        <taxon>Pentapetalae</taxon>
        <taxon>asterids</taxon>
        <taxon>campanulids</taxon>
        <taxon>Asterales</taxon>
        <taxon>Asteraceae</taxon>
        <taxon>Asteroideae</taxon>
        <taxon>Heliantheae alliance</taxon>
        <taxon>Tageteae</taxon>
        <taxon>Tagetes</taxon>
    </lineage>
</organism>
<reference evidence="2" key="1">
    <citation type="journal article" date="2023" name="bioRxiv">
        <title>Improved chromosome-level genome assembly for marigold (Tagetes erecta).</title>
        <authorList>
            <person name="Jiang F."/>
            <person name="Yuan L."/>
            <person name="Wang S."/>
            <person name="Wang H."/>
            <person name="Xu D."/>
            <person name="Wang A."/>
            <person name="Fan W."/>
        </authorList>
    </citation>
    <scope>NUCLEOTIDE SEQUENCE</scope>
    <source>
        <strain evidence="2">WSJ</strain>
        <tissue evidence="2">Leaf</tissue>
    </source>
</reference>